<proteinExistence type="predicted"/>
<dbReference type="AlphaFoldDB" id="A0A4Z2IMX9"/>
<reference evidence="1 2" key="1">
    <citation type="submission" date="2019-03" db="EMBL/GenBank/DDBJ databases">
        <title>First draft genome of Liparis tanakae, snailfish: a comprehensive survey of snailfish specific genes.</title>
        <authorList>
            <person name="Kim W."/>
            <person name="Song I."/>
            <person name="Jeong J.-H."/>
            <person name="Kim D."/>
            <person name="Kim S."/>
            <person name="Ryu S."/>
            <person name="Song J.Y."/>
            <person name="Lee S.K."/>
        </authorList>
    </citation>
    <scope>NUCLEOTIDE SEQUENCE [LARGE SCALE GENOMIC DNA]</scope>
    <source>
        <tissue evidence="1">Muscle</tissue>
    </source>
</reference>
<gene>
    <name evidence="1" type="ORF">EYF80_010459</name>
</gene>
<accession>A0A4Z2IMX9</accession>
<protein>
    <submittedName>
        <fullName evidence="1">Uncharacterized protein</fullName>
    </submittedName>
</protein>
<dbReference type="Proteomes" id="UP000314294">
    <property type="component" value="Unassembled WGS sequence"/>
</dbReference>
<evidence type="ECO:0000313" key="2">
    <source>
        <dbReference type="Proteomes" id="UP000314294"/>
    </source>
</evidence>
<keyword evidence="2" id="KW-1185">Reference proteome</keyword>
<name>A0A4Z2IMX9_9TELE</name>
<organism evidence="1 2">
    <name type="scientific">Liparis tanakae</name>
    <name type="common">Tanaka's snailfish</name>
    <dbReference type="NCBI Taxonomy" id="230148"/>
    <lineage>
        <taxon>Eukaryota</taxon>
        <taxon>Metazoa</taxon>
        <taxon>Chordata</taxon>
        <taxon>Craniata</taxon>
        <taxon>Vertebrata</taxon>
        <taxon>Euteleostomi</taxon>
        <taxon>Actinopterygii</taxon>
        <taxon>Neopterygii</taxon>
        <taxon>Teleostei</taxon>
        <taxon>Neoteleostei</taxon>
        <taxon>Acanthomorphata</taxon>
        <taxon>Eupercaria</taxon>
        <taxon>Perciformes</taxon>
        <taxon>Cottioidei</taxon>
        <taxon>Cottales</taxon>
        <taxon>Liparidae</taxon>
        <taxon>Liparis</taxon>
    </lineage>
</organism>
<dbReference type="EMBL" id="SRLO01000066">
    <property type="protein sequence ID" value="TNN79215.1"/>
    <property type="molecule type" value="Genomic_DNA"/>
</dbReference>
<sequence>MEVGRRLTGRRHAAESHGQTLTVRVQLSEIGVAGLAFGSSAGGLVSGLALKFIDEPEGAVAAVHSRLRRAHHLLLQVPLSPLRFAQPAVVVIVVVSAELPSFGPEVVLLVVVKRVVGFRVGHLWGKDIHI</sequence>
<evidence type="ECO:0000313" key="1">
    <source>
        <dbReference type="EMBL" id="TNN79215.1"/>
    </source>
</evidence>
<comment type="caution">
    <text evidence="1">The sequence shown here is derived from an EMBL/GenBank/DDBJ whole genome shotgun (WGS) entry which is preliminary data.</text>
</comment>